<organism evidence="2 3">
    <name type="scientific">Jatrophihabitans cynanchi</name>
    <dbReference type="NCBI Taxonomy" id="2944128"/>
    <lineage>
        <taxon>Bacteria</taxon>
        <taxon>Bacillati</taxon>
        <taxon>Actinomycetota</taxon>
        <taxon>Actinomycetes</taxon>
        <taxon>Jatrophihabitantales</taxon>
        <taxon>Jatrophihabitantaceae</taxon>
        <taxon>Jatrophihabitans</taxon>
    </lineage>
</organism>
<proteinExistence type="predicted"/>
<dbReference type="EMBL" id="CP097463">
    <property type="protein sequence ID" value="WAX57723.1"/>
    <property type="molecule type" value="Genomic_DNA"/>
</dbReference>
<dbReference type="InterPro" id="IPR025351">
    <property type="entry name" value="Pvc16_N"/>
</dbReference>
<protein>
    <submittedName>
        <fullName evidence="2">DUF4255 domain-containing protein</fullName>
    </submittedName>
</protein>
<dbReference type="Proteomes" id="UP001164693">
    <property type="component" value="Chromosome"/>
</dbReference>
<keyword evidence="3" id="KW-1185">Reference proteome</keyword>
<gene>
    <name evidence="2" type="ORF">M6B22_02885</name>
</gene>
<dbReference type="RefSeq" id="WP_269444270.1">
    <property type="nucleotide sequence ID" value="NZ_CP097463.1"/>
</dbReference>
<sequence length="190" mass="20659">MFIRIVDEGLERFLRAQVPLPEDAADVSFEIPSSNWSAALSRVTVNLFLFDVTRSSQPHRAAVRRVDETGKAERRAPQPMVELDYLVSAWAGNPRDEHQLLGSVLSRIAGLDTLPPEYLPKPLSSSVHLTFVEDERHRARDIWNGAGGTLKAGFAMQVTVAADTFGWTPEPAAVTSIEGAARAGNGAKPG</sequence>
<accession>A0ABY7JZM6</accession>
<dbReference type="Pfam" id="PF14065">
    <property type="entry name" value="Pvc16_N"/>
    <property type="match status" value="1"/>
</dbReference>
<name>A0ABY7JZM6_9ACTN</name>
<evidence type="ECO:0000313" key="3">
    <source>
        <dbReference type="Proteomes" id="UP001164693"/>
    </source>
</evidence>
<evidence type="ECO:0000259" key="1">
    <source>
        <dbReference type="Pfam" id="PF14065"/>
    </source>
</evidence>
<feature type="domain" description="Pvc16 N-terminal" evidence="1">
    <location>
        <begin position="6"/>
        <end position="166"/>
    </location>
</feature>
<evidence type="ECO:0000313" key="2">
    <source>
        <dbReference type="EMBL" id="WAX57723.1"/>
    </source>
</evidence>
<reference evidence="2" key="1">
    <citation type="submission" date="2022-05" db="EMBL/GenBank/DDBJ databases">
        <title>Jatrophihabitans sp. SB3-54 whole genome sequence.</title>
        <authorList>
            <person name="Suh M.K."/>
            <person name="Eom M.K."/>
            <person name="Kim J.S."/>
            <person name="Kim H.S."/>
            <person name="Do H.E."/>
            <person name="Shin Y.K."/>
            <person name="Lee J.-S."/>
        </authorList>
    </citation>
    <scope>NUCLEOTIDE SEQUENCE</scope>
    <source>
        <strain evidence="2">SB3-54</strain>
    </source>
</reference>